<dbReference type="EMBL" id="UYRV01019042">
    <property type="protein sequence ID" value="VDK65497.1"/>
    <property type="molecule type" value="Genomic_DNA"/>
</dbReference>
<evidence type="ECO:0000256" key="1">
    <source>
        <dbReference type="SAM" id="MobiDB-lite"/>
    </source>
</evidence>
<feature type="compositionally biased region" description="Acidic residues" evidence="1">
    <location>
        <begin position="42"/>
        <end position="57"/>
    </location>
</feature>
<protein>
    <submittedName>
        <fullName evidence="3">Uncharacterized protein</fullName>
    </submittedName>
</protein>
<name>A0A3P6S0N0_CYLGO</name>
<evidence type="ECO:0000313" key="4">
    <source>
        <dbReference type="Proteomes" id="UP000271889"/>
    </source>
</evidence>
<sequence>MFGTYVFQLRDQEREREFKKQRSEAIKAGIIEEKYFDRDGADNEEDSDSERDEMLSDGDLEEVAETEMNMMLQRIPATCTVEFAVGIFFILISPLPISVFINFCYSGVLVINPMPEARPFMSCMRSDEMKEKGCDDEDEEEETEKKEGNDDPHTNKARSNHAAGAEDGDGHPHVSFLPNFIGAASRQNVAKIFCLSGVIRPDVSKN</sequence>
<gene>
    <name evidence="3" type="ORF">CGOC_LOCUS6034</name>
</gene>
<feature type="transmembrane region" description="Helical" evidence="2">
    <location>
        <begin position="83"/>
        <end position="111"/>
    </location>
</feature>
<dbReference type="OrthoDB" id="2193813at2759"/>
<reference evidence="3 4" key="1">
    <citation type="submission" date="2018-11" db="EMBL/GenBank/DDBJ databases">
        <authorList>
            <consortium name="Pathogen Informatics"/>
        </authorList>
    </citation>
    <scope>NUCLEOTIDE SEQUENCE [LARGE SCALE GENOMIC DNA]</scope>
</reference>
<accession>A0A3P6S0N0</accession>
<evidence type="ECO:0000256" key="2">
    <source>
        <dbReference type="SAM" id="Phobius"/>
    </source>
</evidence>
<keyword evidence="2" id="KW-1133">Transmembrane helix</keyword>
<evidence type="ECO:0000313" key="3">
    <source>
        <dbReference type="EMBL" id="VDK65497.1"/>
    </source>
</evidence>
<dbReference type="Proteomes" id="UP000271889">
    <property type="component" value="Unassembled WGS sequence"/>
</dbReference>
<dbReference type="AlphaFoldDB" id="A0A3P6S0N0"/>
<keyword evidence="2" id="KW-0472">Membrane</keyword>
<feature type="region of interest" description="Disordered" evidence="1">
    <location>
        <begin position="131"/>
        <end position="170"/>
    </location>
</feature>
<keyword evidence="4" id="KW-1185">Reference proteome</keyword>
<proteinExistence type="predicted"/>
<organism evidence="3 4">
    <name type="scientific">Cylicostephanus goldi</name>
    <name type="common">Nematode worm</name>
    <dbReference type="NCBI Taxonomy" id="71465"/>
    <lineage>
        <taxon>Eukaryota</taxon>
        <taxon>Metazoa</taxon>
        <taxon>Ecdysozoa</taxon>
        <taxon>Nematoda</taxon>
        <taxon>Chromadorea</taxon>
        <taxon>Rhabditida</taxon>
        <taxon>Rhabditina</taxon>
        <taxon>Rhabditomorpha</taxon>
        <taxon>Strongyloidea</taxon>
        <taxon>Strongylidae</taxon>
        <taxon>Cylicostephanus</taxon>
    </lineage>
</organism>
<feature type="region of interest" description="Disordered" evidence="1">
    <location>
        <begin position="36"/>
        <end position="57"/>
    </location>
</feature>
<feature type="compositionally biased region" description="Basic and acidic residues" evidence="1">
    <location>
        <begin position="143"/>
        <end position="154"/>
    </location>
</feature>
<keyword evidence="2" id="KW-0812">Transmembrane</keyword>